<proteinExistence type="inferred from homology"/>
<accession>A0A1M7PGD3</accession>
<dbReference type="GO" id="GO:0046872">
    <property type="term" value="F:metal ion binding"/>
    <property type="evidence" value="ECO:0007669"/>
    <property type="project" value="UniProtKB-KW"/>
</dbReference>
<dbReference type="Proteomes" id="UP000184339">
    <property type="component" value="Unassembled WGS sequence"/>
</dbReference>
<dbReference type="EMBL" id="FRCX01000005">
    <property type="protein sequence ID" value="SHN15833.1"/>
    <property type="molecule type" value="Genomic_DNA"/>
</dbReference>
<dbReference type="Gene3D" id="3.40.50.1000">
    <property type="entry name" value="HAD superfamily/HAD-like"/>
    <property type="match status" value="1"/>
</dbReference>
<dbReference type="InterPro" id="IPR023198">
    <property type="entry name" value="PGP-like_dom2"/>
</dbReference>
<dbReference type="OrthoDB" id="8770548at2"/>
<dbReference type="InterPro" id="IPR051600">
    <property type="entry name" value="Beta-PGM-like"/>
</dbReference>
<evidence type="ECO:0000256" key="2">
    <source>
        <dbReference type="ARBA" id="ARBA00006171"/>
    </source>
</evidence>
<dbReference type="InterPro" id="IPR023214">
    <property type="entry name" value="HAD_sf"/>
</dbReference>
<keyword evidence="4" id="KW-0460">Magnesium</keyword>
<evidence type="ECO:0000313" key="7">
    <source>
        <dbReference type="Proteomes" id="UP000184339"/>
    </source>
</evidence>
<dbReference type="GO" id="GO:0003824">
    <property type="term" value="F:catalytic activity"/>
    <property type="evidence" value="ECO:0007669"/>
    <property type="project" value="UniProtKB-ARBA"/>
</dbReference>
<reference evidence="7" key="1">
    <citation type="submission" date="2016-11" db="EMBL/GenBank/DDBJ databases">
        <authorList>
            <person name="Varghese N."/>
            <person name="Submissions S."/>
        </authorList>
    </citation>
    <scope>NUCLEOTIDE SEQUENCE [LARGE SCALE GENOMIC DNA]</scope>
    <source>
        <strain evidence="7">Sac-22</strain>
    </source>
</reference>
<protein>
    <submittedName>
        <fullName evidence="6">Beta-phosphoglucomutase, HAD superfamily</fullName>
    </submittedName>
</protein>
<organism evidence="6 7">
    <name type="scientific">Duganella sacchari</name>
    <dbReference type="NCBI Taxonomy" id="551987"/>
    <lineage>
        <taxon>Bacteria</taxon>
        <taxon>Pseudomonadati</taxon>
        <taxon>Pseudomonadota</taxon>
        <taxon>Betaproteobacteria</taxon>
        <taxon>Burkholderiales</taxon>
        <taxon>Oxalobacteraceae</taxon>
        <taxon>Telluria group</taxon>
        <taxon>Duganella</taxon>
    </lineage>
</organism>
<evidence type="ECO:0000256" key="3">
    <source>
        <dbReference type="ARBA" id="ARBA00022723"/>
    </source>
</evidence>
<dbReference type="Gene3D" id="1.10.150.240">
    <property type="entry name" value="Putative phosphatase, domain 2"/>
    <property type="match status" value="1"/>
</dbReference>
<evidence type="ECO:0000256" key="1">
    <source>
        <dbReference type="ARBA" id="ARBA00001946"/>
    </source>
</evidence>
<keyword evidence="7" id="KW-1185">Reference proteome</keyword>
<dbReference type="AlphaFoldDB" id="A0A1M7PGD3"/>
<evidence type="ECO:0000313" key="6">
    <source>
        <dbReference type="EMBL" id="SHN15833.1"/>
    </source>
</evidence>
<dbReference type="PANTHER" id="PTHR46193">
    <property type="entry name" value="6-PHOSPHOGLUCONATE PHOSPHATASE"/>
    <property type="match status" value="1"/>
</dbReference>
<dbReference type="InterPro" id="IPR036412">
    <property type="entry name" value="HAD-like_sf"/>
</dbReference>
<keyword evidence="5" id="KW-0119">Carbohydrate metabolism</keyword>
<dbReference type="RefSeq" id="WP_072784709.1">
    <property type="nucleotide sequence ID" value="NZ_FRCX01000005.1"/>
</dbReference>
<evidence type="ECO:0000256" key="5">
    <source>
        <dbReference type="ARBA" id="ARBA00023277"/>
    </source>
</evidence>
<evidence type="ECO:0000256" key="4">
    <source>
        <dbReference type="ARBA" id="ARBA00022842"/>
    </source>
</evidence>
<sequence length="236" mass="24743">MSIDVIFLGLDGVLFDTEALHLAACNTAFANAGLSIRWTLPALRAAAAIHGYARAISAAVAMPPLSREKRRVAELLEDKHRAFHRALLARPPQVQAAALALIEDASAAGSKICILTDLPAPATAALLERHFGADLNSLFSVVAGGISFETTTAPGPYAHALHAMGAAPHDAIAIDTAVPALRAAADAGLWTVSVAPYGTDVVRPRQFITFDALHDLQASPYTPDQQRPSPGLHRAA</sequence>
<dbReference type="SUPFAM" id="SSF56784">
    <property type="entry name" value="HAD-like"/>
    <property type="match status" value="1"/>
</dbReference>
<dbReference type="PANTHER" id="PTHR46193:SF18">
    <property type="entry name" value="HEXITOL PHOSPHATASE B"/>
    <property type="match status" value="1"/>
</dbReference>
<dbReference type="Pfam" id="PF00702">
    <property type="entry name" value="Hydrolase"/>
    <property type="match status" value="1"/>
</dbReference>
<gene>
    <name evidence="6" type="ORF">SAMN05192549_10526</name>
</gene>
<comment type="cofactor">
    <cofactor evidence="1">
        <name>Mg(2+)</name>
        <dbReference type="ChEBI" id="CHEBI:18420"/>
    </cofactor>
</comment>
<comment type="similarity">
    <text evidence="2">Belongs to the HAD-like hydrolase superfamily. CbbY/CbbZ/Gph/YieH family.</text>
</comment>
<dbReference type="STRING" id="551987.SAMN05192549_10526"/>
<keyword evidence="3" id="KW-0479">Metal-binding</keyword>
<name>A0A1M7PGD3_9BURK</name>